<feature type="compositionally biased region" description="Gly residues" evidence="1">
    <location>
        <begin position="59"/>
        <end position="99"/>
    </location>
</feature>
<feature type="region of interest" description="Disordered" evidence="1">
    <location>
        <begin position="48"/>
        <end position="99"/>
    </location>
</feature>
<dbReference type="EMBL" id="VJMJ01000285">
    <property type="protein sequence ID" value="KAF0724068.1"/>
    <property type="molecule type" value="Genomic_DNA"/>
</dbReference>
<feature type="chain" id="PRO_5026201943" description="Glycine-rich protein" evidence="2">
    <location>
        <begin position="21"/>
        <end position="130"/>
    </location>
</feature>
<organism evidence="3 4">
    <name type="scientific">Aphanomyces euteiches</name>
    <dbReference type="NCBI Taxonomy" id="100861"/>
    <lineage>
        <taxon>Eukaryota</taxon>
        <taxon>Sar</taxon>
        <taxon>Stramenopiles</taxon>
        <taxon>Oomycota</taxon>
        <taxon>Saprolegniomycetes</taxon>
        <taxon>Saprolegniales</taxon>
        <taxon>Verrucalvaceae</taxon>
        <taxon>Aphanomyces</taxon>
    </lineage>
</organism>
<gene>
    <name evidence="3" type="ORF">Ae201684_017176</name>
</gene>
<protein>
    <recommendedName>
        <fullName evidence="5">Glycine-rich protein</fullName>
    </recommendedName>
</protein>
<evidence type="ECO:0000256" key="1">
    <source>
        <dbReference type="SAM" id="MobiDB-lite"/>
    </source>
</evidence>
<comment type="caution">
    <text evidence="3">The sequence shown here is derived from an EMBL/GenBank/DDBJ whole genome shotgun (WGS) entry which is preliminary data.</text>
</comment>
<dbReference type="AlphaFoldDB" id="A0A6G0WAA4"/>
<dbReference type="Proteomes" id="UP000481153">
    <property type="component" value="Unassembled WGS sequence"/>
</dbReference>
<name>A0A6G0WAA4_9STRA</name>
<accession>A0A6G0WAA4</accession>
<reference evidence="3 4" key="1">
    <citation type="submission" date="2019-07" db="EMBL/GenBank/DDBJ databases">
        <title>Genomics analysis of Aphanomyces spp. identifies a new class of oomycete effector associated with host adaptation.</title>
        <authorList>
            <person name="Gaulin E."/>
        </authorList>
    </citation>
    <scope>NUCLEOTIDE SEQUENCE [LARGE SCALE GENOMIC DNA]</scope>
    <source>
        <strain evidence="3 4">ATCC 201684</strain>
    </source>
</reference>
<evidence type="ECO:0008006" key="5">
    <source>
        <dbReference type="Google" id="ProtNLM"/>
    </source>
</evidence>
<keyword evidence="4" id="KW-1185">Reference proteome</keyword>
<keyword evidence="2" id="KW-0732">Signal</keyword>
<evidence type="ECO:0000256" key="2">
    <source>
        <dbReference type="SAM" id="SignalP"/>
    </source>
</evidence>
<feature type="compositionally biased region" description="Basic and acidic residues" evidence="1">
    <location>
        <begin position="48"/>
        <end position="57"/>
    </location>
</feature>
<evidence type="ECO:0000313" key="4">
    <source>
        <dbReference type="Proteomes" id="UP000481153"/>
    </source>
</evidence>
<feature type="signal peptide" evidence="2">
    <location>
        <begin position="1"/>
        <end position="20"/>
    </location>
</feature>
<proteinExistence type="predicted"/>
<evidence type="ECO:0000313" key="3">
    <source>
        <dbReference type="EMBL" id="KAF0724068.1"/>
    </source>
</evidence>
<sequence length="130" mass="13720">MKTTLALLIAASALIHVGNADQLATNSHGTAIPKDEHLRQEITEAATDKPEQLERWGGRGRGGGGWGGRGWGGRGWGGRGWGGRGWGGRGWGGRGWGGRGWGGRGWGWGRPWGGWGYGGWDACGWGGPCW</sequence>